<dbReference type="GO" id="GO:0016758">
    <property type="term" value="F:hexosyltransferase activity"/>
    <property type="evidence" value="ECO:0007669"/>
    <property type="project" value="InterPro"/>
</dbReference>
<protein>
    <submittedName>
        <fullName evidence="3">Pimeloyl-ACP methyl ester carboxylesterase/predicted glycosyltransferase</fullName>
    </submittedName>
</protein>
<dbReference type="EMBL" id="JACHMY010000001">
    <property type="protein sequence ID" value="MBB5837445.1"/>
    <property type="molecule type" value="Genomic_DNA"/>
</dbReference>
<proteinExistence type="predicted"/>
<dbReference type="Pfam" id="PF04101">
    <property type="entry name" value="Glyco_tran_28_C"/>
    <property type="match status" value="1"/>
</dbReference>
<dbReference type="Pfam" id="PF00561">
    <property type="entry name" value="Abhydrolase_1"/>
    <property type="match status" value="1"/>
</dbReference>
<dbReference type="PANTHER" id="PTHR43433">
    <property type="entry name" value="HYDROLASE, ALPHA/BETA FOLD FAMILY PROTEIN"/>
    <property type="match status" value="1"/>
</dbReference>
<dbReference type="Gene3D" id="3.40.50.1820">
    <property type="entry name" value="alpha/beta hydrolase"/>
    <property type="match status" value="1"/>
</dbReference>
<evidence type="ECO:0000313" key="4">
    <source>
        <dbReference type="Proteomes" id="UP000549971"/>
    </source>
</evidence>
<feature type="domain" description="AB hydrolase-1" evidence="1">
    <location>
        <begin position="33"/>
        <end position="270"/>
    </location>
</feature>
<dbReference type="Gene3D" id="3.40.50.2000">
    <property type="entry name" value="Glycogen Phosphorylase B"/>
    <property type="match status" value="2"/>
</dbReference>
<dbReference type="RefSeq" id="WP_184797472.1">
    <property type="nucleotide sequence ID" value="NZ_JACHMY010000001.1"/>
</dbReference>
<sequence>MAQRPARAADREGSVARDGVNIHYRVYGEGDGPALVLLPTWSLVPSRVWKAQVPYLARHFRVVTFDGRGSGSSDRPAGASAYSDAELVADTIAVLDAVGVPACVLVGFSRGCPWALEVALRQPSRVLGVVCIGSATRLTPMLEERTRWTWDERHDSTDGWAKYNRHYWLEGGYDDFLEFFFDQMFPEPHSTKQVEDGIGWGHEITPSLLVDTEAGRSGHLDPARFADVSCPVLVVHGSEDGIRPPAEGSRLAELTGGSLVTVVGGGHAPQARDPVVVNHLLKDFASRLMPQQPVRRTWERAASRPRRVLYLSSPIGLGHARRDLAIARSLRSLASDVEIEWLAQDPVTRVLADAGEVVHPASAWLLSESDHVDFEAGFAEHDLHAFQTLRRMDEILVANFLTFDDVVEDRHYDLVIGDEAWEVDYFLHENPELKRFAYAWLTDFVGWLPMDASESALTTDYNAEMLTQRARYRRLRDHSLFVGDPEDIVGEGFGPGLPLIREWTEQHYTFTGYITGFEPPPRQLSGSPRCLVTVGGSGAGAALLGRVLDAVPAIQRLVPGLTFDIVTGPRIDPSSLQVVPGVRLHGYLPDLHLQLGKADVVITQGGLTTCMELTAQRVPFVYVPLQHHFEQNFHVAARLDRYRAGHQLEYAEAADPDLLAEAVAKALTDPVDYLPVSTDGADRAANLLAELL</sequence>
<keyword evidence="4" id="KW-1185">Reference proteome</keyword>
<dbReference type="InterPro" id="IPR050471">
    <property type="entry name" value="AB_hydrolase"/>
</dbReference>
<evidence type="ECO:0000313" key="3">
    <source>
        <dbReference type="EMBL" id="MBB5837445.1"/>
    </source>
</evidence>
<dbReference type="PANTHER" id="PTHR43433:SF5">
    <property type="entry name" value="AB HYDROLASE-1 DOMAIN-CONTAINING PROTEIN"/>
    <property type="match status" value="1"/>
</dbReference>
<gene>
    <name evidence="3" type="ORF">HDA39_004179</name>
</gene>
<name>A0A7W9J948_9ACTN</name>
<dbReference type="InterPro" id="IPR000073">
    <property type="entry name" value="AB_hydrolase_1"/>
</dbReference>
<dbReference type="AlphaFoldDB" id="A0A7W9J948"/>
<dbReference type="PRINTS" id="PR00111">
    <property type="entry name" value="ABHYDROLASE"/>
</dbReference>
<reference evidence="3 4" key="1">
    <citation type="submission" date="2020-08" db="EMBL/GenBank/DDBJ databases">
        <title>Sequencing the genomes of 1000 actinobacteria strains.</title>
        <authorList>
            <person name="Klenk H.-P."/>
        </authorList>
    </citation>
    <scope>NUCLEOTIDE SEQUENCE [LARGE SCALE GENOMIC DNA]</scope>
    <source>
        <strain evidence="3 4">DSM 28967</strain>
    </source>
</reference>
<accession>A0A7W9J948</accession>
<feature type="domain" description="Glycosyl transferase family 28 C-terminal" evidence="2">
    <location>
        <begin position="531"/>
        <end position="674"/>
    </location>
</feature>
<organism evidence="3 4">
    <name type="scientific">Kribbella italica</name>
    <dbReference type="NCBI Taxonomy" id="1540520"/>
    <lineage>
        <taxon>Bacteria</taxon>
        <taxon>Bacillati</taxon>
        <taxon>Actinomycetota</taxon>
        <taxon>Actinomycetes</taxon>
        <taxon>Propionibacteriales</taxon>
        <taxon>Kribbellaceae</taxon>
        <taxon>Kribbella</taxon>
    </lineage>
</organism>
<evidence type="ECO:0000259" key="1">
    <source>
        <dbReference type="Pfam" id="PF00561"/>
    </source>
</evidence>
<comment type="caution">
    <text evidence="3">The sequence shown here is derived from an EMBL/GenBank/DDBJ whole genome shotgun (WGS) entry which is preliminary data.</text>
</comment>
<dbReference type="InterPro" id="IPR007235">
    <property type="entry name" value="Glyco_trans_28_C"/>
</dbReference>
<dbReference type="SUPFAM" id="SSF53756">
    <property type="entry name" value="UDP-Glycosyltransferase/glycogen phosphorylase"/>
    <property type="match status" value="1"/>
</dbReference>
<evidence type="ECO:0000259" key="2">
    <source>
        <dbReference type="Pfam" id="PF04101"/>
    </source>
</evidence>
<dbReference type="InterPro" id="IPR029058">
    <property type="entry name" value="AB_hydrolase_fold"/>
</dbReference>
<keyword evidence="3" id="KW-0808">Transferase</keyword>
<dbReference type="Proteomes" id="UP000549971">
    <property type="component" value="Unassembled WGS sequence"/>
</dbReference>
<dbReference type="SUPFAM" id="SSF53474">
    <property type="entry name" value="alpha/beta-Hydrolases"/>
    <property type="match status" value="1"/>
</dbReference>